<dbReference type="SUPFAM" id="SSF110849">
    <property type="entry name" value="ParB/Sulfiredoxin"/>
    <property type="match status" value="1"/>
</dbReference>
<evidence type="ECO:0000313" key="6">
    <source>
        <dbReference type="Proteomes" id="UP001200470"/>
    </source>
</evidence>
<protein>
    <submittedName>
        <fullName evidence="5">ParB/RepB/Spo0J family partition protein</fullName>
    </submittedName>
</protein>
<dbReference type="SUPFAM" id="SSF109709">
    <property type="entry name" value="KorB DNA-binding domain-like"/>
    <property type="match status" value="1"/>
</dbReference>
<dbReference type="InterPro" id="IPR004437">
    <property type="entry name" value="ParB/RepB/Spo0J"/>
</dbReference>
<dbReference type="InterPro" id="IPR050336">
    <property type="entry name" value="Chromosome_partition/occlusion"/>
</dbReference>
<dbReference type="CDD" id="cd16393">
    <property type="entry name" value="SPO0J_N"/>
    <property type="match status" value="1"/>
</dbReference>
<dbReference type="NCBIfam" id="TIGR00180">
    <property type="entry name" value="parB_part"/>
    <property type="match status" value="1"/>
</dbReference>
<keyword evidence="2" id="KW-0159">Chromosome partition</keyword>
<comment type="caution">
    <text evidence="5">The sequence shown here is derived from an EMBL/GenBank/DDBJ whole genome shotgun (WGS) entry which is preliminary data.</text>
</comment>
<dbReference type="PANTHER" id="PTHR33375">
    <property type="entry name" value="CHROMOSOME-PARTITIONING PROTEIN PARB-RELATED"/>
    <property type="match status" value="1"/>
</dbReference>
<dbReference type="Pfam" id="PF02195">
    <property type="entry name" value="ParB_N"/>
    <property type="match status" value="1"/>
</dbReference>
<gene>
    <name evidence="5" type="ORF">I6E12_04595</name>
</gene>
<dbReference type="Gene3D" id="1.10.10.2830">
    <property type="match status" value="1"/>
</dbReference>
<keyword evidence="3" id="KW-0238">DNA-binding</keyword>
<evidence type="ECO:0000256" key="3">
    <source>
        <dbReference type="ARBA" id="ARBA00023125"/>
    </source>
</evidence>
<evidence type="ECO:0000256" key="1">
    <source>
        <dbReference type="ARBA" id="ARBA00006295"/>
    </source>
</evidence>
<accession>A0ABS9CGN4</accession>
<evidence type="ECO:0000313" key="5">
    <source>
        <dbReference type="EMBL" id="MCF2563389.1"/>
    </source>
</evidence>
<evidence type="ECO:0000259" key="4">
    <source>
        <dbReference type="SMART" id="SM00470"/>
    </source>
</evidence>
<dbReference type="InterPro" id="IPR036086">
    <property type="entry name" value="ParB/Sulfiredoxin_sf"/>
</dbReference>
<dbReference type="Pfam" id="PF23552">
    <property type="entry name" value="ParB_C"/>
    <property type="match status" value="1"/>
</dbReference>
<proteinExistence type="inferred from homology"/>
<dbReference type="RefSeq" id="WP_094390533.1">
    <property type="nucleotide sequence ID" value="NZ_JADYTN010000007.1"/>
</dbReference>
<reference evidence="5 6" key="1">
    <citation type="submission" date="2020-12" db="EMBL/GenBank/DDBJ databases">
        <title>Whole genome sequences of gut porcine anaerobes.</title>
        <authorList>
            <person name="Kubasova T."/>
            <person name="Jahodarova E."/>
            <person name="Rychlik I."/>
        </authorList>
    </citation>
    <scope>NUCLEOTIDE SEQUENCE [LARGE SCALE GENOMIC DNA]</scope>
    <source>
        <strain evidence="5 6">An925</strain>
    </source>
</reference>
<evidence type="ECO:0000256" key="2">
    <source>
        <dbReference type="ARBA" id="ARBA00022829"/>
    </source>
</evidence>
<dbReference type="InterPro" id="IPR041468">
    <property type="entry name" value="HTH_ParB/Spo0J"/>
</dbReference>
<name>A0ABS9CGN4_9BACT</name>
<dbReference type="SMART" id="SM00470">
    <property type="entry name" value="ParB"/>
    <property type="match status" value="1"/>
</dbReference>
<dbReference type="Pfam" id="PF17762">
    <property type="entry name" value="HTH_ParB"/>
    <property type="match status" value="1"/>
</dbReference>
<dbReference type="InterPro" id="IPR057240">
    <property type="entry name" value="ParB_dimer_C"/>
</dbReference>
<dbReference type="Proteomes" id="UP001200470">
    <property type="component" value="Unassembled WGS sequence"/>
</dbReference>
<comment type="similarity">
    <text evidence="1">Belongs to the ParB family.</text>
</comment>
<dbReference type="PANTHER" id="PTHR33375:SF1">
    <property type="entry name" value="CHROMOSOME-PARTITIONING PROTEIN PARB-RELATED"/>
    <property type="match status" value="1"/>
</dbReference>
<dbReference type="EMBL" id="JADYTN010000007">
    <property type="protein sequence ID" value="MCF2563389.1"/>
    <property type="molecule type" value="Genomic_DNA"/>
</dbReference>
<dbReference type="Gene3D" id="3.90.1530.30">
    <property type="match status" value="1"/>
</dbReference>
<sequence>MTVRKKYDRSVLGRGLDDMGAGRGLDALIDTGNVHTQGSSNLNEIDITEIEPNPNQPRREFDQEALQELASSIRELGIIQPITLHKTTGDKYQIIAGERRWRASQLAGLTKIPAYIVTVEDENVMEMALVENIQREDLNAIEIALAYQHLAEKGGMTQARISERVGKSRTDVTNHMRLLKLPAQVQMALKEHEIDMGHARALLAIDSPSIQIRLFKEIQKEGYSVRKVEELVQALKNGDDIKTSKGKIAAKNKLPEEFSLLRDRLSQFFQTKVQMTCSPKGKGKISIAFDNEEQLERIMNALDNSNQ</sequence>
<keyword evidence="6" id="KW-1185">Reference proteome</keyword>
<dbReference type="InterPro" id="IPR003115">
    <property type="entry name" value="ParB_N"/>
</dbReference>
<feature type="domain" description="ParB-like N-terminal" evidence="4">
    <location>
        <begin position="43"/>
        <end position="133"/>
    </location>
</feature>
<organism evidence="5 6">
    <name type="scientific">Xylanibacter brevis</name>
    <dbReference type="NCBI Taxonomy" id="83231"/>
    <lineage>
        <taxon>Bacteria</taxon>
        <taxon>Pseudomonadati</taxon>
        <taxon>Bacteroidota</taxon>
        <taxon>Bacteroidia</taxon>
        <taxon>Bacteroidales</taxon>
        <taxon>Prevotellaceae</taxon>
        <taxon>Xylanibacter</taxon>
    </lineage>
</organism>